<dbReference type="PANTHER" id="PTHR30061">
    <property type="entry name" value="MALTOSE-BINDING PERIPLASMIC PROTEIN"/>
    <property type="match status" value="1"/>
</dbReference>
<protein>
    <submittedName>
        <fullName evidence="6">Arabinogalactan oligomer/maltooligosaccharide transport system substrate-binding protein</fullName>
    </submittedName>
</protein>
<name>A0ABU1JAG9_9MICC</name>
<keyword evidence="2" id="KW-0813">Transport</keyword>
<dbReference type="PANTHER" id="PTHR30061:SF50">
    <property type="entry name" value="MALTOSE_MALTODEXTRIN-BINDING PERIPLASMIC PROTEIN"/>
    <property type="match status" value="1"/>
</dbReference>
<dbReference type="InterPro" id="IPR006060">
    <property type="entry name" value="Maltose/Cyclodextrin-bd"/>
</dbReference>
<dbReference type="Gene3D" id="3.40.190.10">
    <property type="entry name" value="Periplasmic binding protein-like II"/>
    <property type="match status" value="2"/>
</dbReference>
<evidence type="ECO:0000256" key="1">
    <source>
        <dbReference type="ARBA" id="ARBA00008520"/>
    </source>
</evidence>
<dbReference type="Proteomes" id="UP001185069">
    <property type="component" value="Unassembled WGS sequence"/>
</dbReference>
<comment type="similarity">
    <text evidence="1">Belongs to the bacterial solute-binding protein 1 family.</text>
</comment>
<gene>
    <name evidence="6" type="ORF">JOE69_001661</name>
</gene>
<keyword evidence="3" id="KW-0762">Sugar transport</keyword>
<proteinExistence type="inferred from homology"/>
<dbReference type="SUPFAM" id="SSF53850">
    <property type="entry name" value="Periplasmic binding protein-like II"/>
    <property type="match status" value="1"/>
</dbReference>
<evidence type="ECO:0000313" key="6">
    <source>
        <dbReference type="EMBL" id="MDR6269423.1"/>
    </source>
</evidence>
<dbReference type="RefSeq" id="WP_309797742.1">
    <property type="nucleotide sequence ID" value="NZ_BAAAHY010000005.1"/>
</dbReference>
<dbReference type="Pfam" id="PF13416">
    <property type="entry name" value="SBP_bac_8"/>
    <property type="match status" value="1"/>
</dbReference>
<dbReference type="InterPro" id="IPR006311">
    <property type="entry name" value="TAT_signal"/>
</dbReference>
<evidence type="ECO:0000256" key="5">
    <source>
        <dbReference type="SAM" id="MobiDB-lite"/>
    </source>
</evidence>
<dbReference type="InterPro" id="IPR006059">
    <property type="entry name" value="SBP"/>
</dbReference>
<sequence length="464" mass="47415">MSSGSKTNRQGPGLGTAPIPGSNFAAGSAIDQSHAAAAAVRRRMFLGATFAAGAAALTACTAPAANPTAGAAGPDESATVPPEKPGDADLVVWADAKKAAAVAPVAAEFGTRWGIKVAVQTVGTNLQPNFITANQAGKGPDVLLAANDWIGNLVQNSAIDPVLISAEQRSAIAPIAMTAIEFNGQAYGVPYSMETLVLFRNQNLAPQAPASFEELVAIGQEARHSQGAERVLSLPVGTIGDAYHMQPVFSSAGGYIFGSAADGTPDPKDLGIGKPGSVEAAKLIAQYGETGNGVFSRSVTNDNYISLFTQGKIPFMVSGPWALADVAKAGFPFATSLIPGFEGKAPAQPFVGVNAFYVASKARNKVFAQEFVRTILTSPQAQRQLYDANPLPPSLSALADEISAQDKNIATVLQSAATGVPLPSIPAMNAVWAPLGNAFSSIIAGSAAESTIEQTGAAIRKAIG</sequence>
<reference evidence="6 7" key="1">
    <citation type="submission" date="2023-07" db="EMBL/GenBank/DDBJ databases">
        <title>Sequencing the genomes of 1000 actinobacteria strains.</title>
        <authorList>
            <person name="Klenk H.-P."/>
        </authorList>
    </citation>
    <scope>NUCLEOTIDE SEQUENCE [LARGE SCALE GENOMIC DNA]</scope>
    <source>
        <strain evidence="6 7">DSM 14555</strain>
    </source>
</reference>
<dbReference type="PRINTS" id="PR00181">
    <property type="entry name" value="MALTOSEBP"/>
</dbReference>
<keyword evidence="4" id="KW-0732">Signal</keyword>
<accession>A0ABU1JAG9</accession>
<evidence type="ECO:0000256" key="4">
    <source>
        <dbReference type="ARBA" id="ARBA00022729"/>
    </source>
</evidence>
<organism evidence="6 7">
    <name type="scientific">Arthrobacter russicus</name>
    <dbReference type="NCBI Taxonomy" id="172040"/>
    <lineage>
        <taxon>Bacteria</taxon>
        <taxon>Bacillati</taxon>
        <taxon>Actinomycetota</taxon>
        <taxon>Actinomycetes</taxon>
        <taxon>Micrococcales</taxon>
        <taxon>Micrococcaceae</taxon>
        <taxon>Arthrobacter</taxon>
    </lineage>
</organism>
<evidence type="ECO:0000256" key="2">
    <source>
        <dbReference type="ARBA" id="ARBA00022448"/>
    </source>
</evidence>
<dbReference type="PROSITE" id="PS51318">
    <property type="entry name" value="TAT"/>
    <property type="match status" value="1"/>
</dbReference>
<evidence type="ECO:0000313" key="7">
    <source>
        <dbReference type="Proteomes" id="UP001185069"/>
    </source>
</evidence>
<feature type="compositionally biased region" description="Polar residues" evidence="5">
    <location>
        <begin position="1"/>
        <end position="10"/>
    </location>
</feature>
<evidence type="ECO:0000256" key="3">
    <source>
        <dbReference type="ARBA" id="ARBA00022597"/>
    </source>
</evidence>
<keyword evidence="7" id="KW-1185">Reference proteome</keyword>
<feature type="region of interest" description="Disordered" evidence="5">
    <location>
        <begin position="1"/>
        <end position="20"/>
    </location>
</feature>
<comment type="caution">
    <text evidence="6">The sequence shown here is derived from an EMBL/GenBank/DDBJ whole genome shotgun (WGS) entry which is preliminary data.</text>
</comment>
<dbReference type="EMBL" id="JAVDQF010000001">
    <property type="protein sequence ID" value="MDR6269423.1"/>
    <property type="molecule type" value="Genomic_DNA"/>
</dbReference>